<protein>
    <submittedName>
        <fullName evidence="2">Uncharacterized protein</fullName>
    </submittedName>
</protein>
<organism evidence="2 3">
    <name type="scientific">Taibaiella soli</name>
    <dbReference type="NCBI Taxonomy" id="1649169"/>
    <lineage>
        <taxon>Bacteria</taxon>
        <taxon>Pseudomonadati</taxon>
        <taxon>Bacteroidota</taxon>
        <taxon>Chitinophagia</taxon>
        <taxon>Chitinophagales</taxon>
        <taxon>Chitinophagaceae</taxon>
        <taxon>Taibaiella</taxon>
    </lineage>
</organism>
<accession>A0A2W2BDR2</accession>
<dbReference type="EMBL" id="QKTW01000003">
    <property type="protein sequence ID" value="PZF74399.1"/>
    <property type="molecule type" value="Genomic_DNA"/>
</dbReference>
<keyword evidence="3" id="KW-1185">Reference proteome</keyword>
<evidence type="ECO:0000313" key="2">
    <source>
        <dbReference type="EMBL" id="PZF74399.1"/>
    </source>
</evidence>
<comment type="caution">
    <text evidence="2">The sequence shown here is derived from an EMBL/GenBank/DDBJ whole genome shotgun (WGS) entry which is preliminary data.</text>
</comment>
<evidence type="ECO:0000256" key="1">
    <source>
        <dbReference type="SAM" id="MobiDB-lite"/>
    </source>
</evidence>
<name>A0A2W2BDR2_9BACT</name>
<evidence type="ECO:0000313" key="3">
    <source>
        <dbReference type="Proteomes" id="UP000248745"/>
    </source>
</evidence>
<feature type="region of interest" description="Disordered" evidence="1">
    <location>
        <begin position="1"/>
        <end position="128"/>
    </location>
</feature>
<feature type="compositionally biased region" description="Basic and acidic residues" evidence="1">
    <location>
        <begin position="89"/>
        <end position="121"/>
    </location>
</feature>
<proteinExistence type="predicted"/>
<gene>
    <name evidence="2" type="ORF">DN068_02125</name>
</gene>
<dbReference type="AlphaFoldDB" id="A0A2W2BDR2"/>
<dbReference type="Proteomes" id="UP000248745">
    <property type="component" value="Unassembled WGS sequence"/>
</dbReference>
<sequence>MDLHFDSGNIPLEGNNIPPVPGDNSAKEKKKRSGALYAASLWRSPTAHADPHNRHSSGYANTGTNISYEGATAPGSGGCVGTGYASGKDALDEKLRNESDYAHMRTKSKKTEEDESKKDDDYTPNNDV</sequence>
<feature type="compositionally biased region" description="Polar residues" evidence="1">
    <location>
        <begin position="56"/>
        <end position="67"/>
    </location>
</feature>
<reference evidence="2 3" key="1">
    <citation type="submission" date="2018-06" db="EMBL/GenBank/DDBJ databases">
        <title>Mucibacter soli gen. nov., sp. nov., a new member of the family Chitinophagaceae producing mucin.</title>
        <authorList>
            <person name="Kim M.-K."/>
            <person name="Park S."/>
            <person name="Kim T.-S."/>
            <person name="Joung Y."/>
            <person name="Han J.-H."/>
            <person name="Kim S.B."/>
        </authorList>
    </citation>
    <scope>NUCLEOTIDE SEQUENCE [LARGE SCALE GENOMIC DNA]</scope>
    <source>
        <strain evidence="2 3">R1-15</strain>
    </source>
</reference>
<dbReference type="RefSeq" id="WP_123985205.1">
    <property type="nucleotide sequence ID" value="NZ_QKTW01000003.1"/>
</dbReference>